<reference evidence="4 5" key="1">
    <citation type="submission" date="2023-07" db="EMBL/GenBank/DDBJ databases">
        <title>Genomic Encyclopedia of Type Strains, Phase IV (KMG-IV): sequencing the most valuable type-strain genomes for metagenomic binning, comparative biology and taxonomic classification.</title>
        <authorList>
            <person name="Goeker M."/>
        </authorList>
    </citation>
    <scope>NUCLEOTIDE SEQUENCE [LARGE SCALE GENOMIC DNA]</scope>
    <source>
        <strain evidence="4 5">T98</strain>
    </source>
</reference>
<dbReference type="PANTHER" id="PTHR43877">
    <property type="entry name" value="AMINOALKYLPHOSPHONATE N-ACETYLTRANSFERASE-RELATED-RELATED"/>
    <property type="match status" value="1"/>
</dbReference>
<evidence type="ECO:0000259" key="3">
    <source>
        <dbReference type="PROSITE" id="PS51186"/>
    </source>
</evidence>
<dbReference type="EMBL" id="JAUSUY010000003">
    <property type="protein sequence ID" value="MDT3425520.1"/>
    <property type="molecule type" value="Genomic_DNA"/>
</dbReference>
<sequence>MLHIGRETLTIRLSEFRDVRELIMLDHLIWTEDTAPAALSWRSSEDYLLHAPPGSQLVAVTGDKLCGYVGFGCPTGMKSNRHVYEIHIAVHPDWQRLGIGRSLIEAVKALAAERGIRKLRLRALSCNASALAFYQECGFREEGRLLEEFYLAGRYVDEVFMSCRTVQASMKETK</sequence>
<dbReference type="Proteomes" id="UP001248709">
    <property type="component" value="Unassembled WGS sequence"/>
</dbReference>
<dbReference type="RefSeq" id="WP_312000791.1">
    <property type="nucleotide sequence ID" value="NZ_JAUSUY010000003.1"/>
</dbReference>
<organism evidence="4 5">
    <name type="scientific">Paenibacillus forsythiae</name>
    <dbReference type="NCBI Taxonomy" id="365616"/>
    <lineage>
        <taxon>Bacteria</taxon>
        <taxon>Bacillati</taxon>
        <taxon>Bacillota</taxon>
        <taxon>Bacilli</taxon>
        <taxon>Bacillales</taxon>
        <taxon>Paenibacillaceae</taxon>
        <taxon>Paenibacillus</taxon>
    </lineage>
</organism>
<dbReference type="InterPro" id="IPR050832">
    <property type="entry name" value="Bact_Acetyltransf"/>
</dbReference>
<dbReference type="SUPFAM" id="SSF55729">
    <property type="entry name" value="Acyl-CoA N-acyltransferases (Nat)"/>
    <property type="match status" value="1"/>
</dbReference>
<dbReference type="InterPro" id="IPR016181">
    <property type="entry name" value="Acyl_CoA_acyltransferase"/>
</dbReference>
<dbReference type="PROSITE" id="PS51186">
    <property type="entry name" value="GNAT"/>
    <property type="match status" value="1"/>
</dbReference>
<proteinExistence type="predicted"/>
<name>A0ABU3H744_9BACL</name>
<comment type="caution">
    <text evidence="4">The sequence shown here is derived from an EMBL/GenBank/DDBJ whole genome shotgun (WGS) entry which is preliminary data.</text>
</comment>
<evidence type="ECO:0000313" key="5">
    <source>
        <dbReference type="Proteomes" id="UP001248709"/>
    </source>
</evidence>
<evidence type="ECO:0000313" key="4">
    <source>
        <dbReference type="EMBL" id="MDT3425520.1"/>
    </source>
</evidence>
<keyword evidence="1" id="KW-0808">Transferase</keyword>
<dbReference type="Pfam" id="PF00583">
    <property type="entry name" value="Acetyltransf_1"/>
    <property type="match status" value="1"/>
</dbReference>
<evidence type="ECO:0000256" key="1">
    <source>
        <dbReference type="ARBA" id="ARBA00022679"/>
    </source>
</evidence>
<keyword evidence="2" id="KW-0012">Acyltransferase</keyword>
<dbReference type="InterPro" id="IPR000182">
    <property type="entry name" value="GNAT_dom"/>
</dbReference>
<keyword evidence="5" id="KW-1185">Reference proteome</keyword>
<gene>
    <name evidence="4" type="ORF">J2Z22_001036</name>
</gene>
<evidence type="ECO:0000256" key="2">
    <source>
        <dbReference type="ARBA" id="ARBA00023315"/>
    </source>
</evidence>
<feature type="domain" description="N-acetyltransferase" evidence="3">
    <location>
        <begin position="14"/>
        <end position="166"/>
    </location>
</feature>
<accession>A0ABU3H744</accession>
<protein>
    <submittedName>
        <fullName evidence="4">Ribosomal protein S18 acetylase RimI-like enzyme</fullName>
    </submittedName>
</protein>
<dbReference type="Gene3D" id="3.40.630.30">
    <property type="match status" value="1"/>
</dbReference>
<dbReference type="CDD" id="cd04301">
    <property type="entry name" value="NAT_SF"/>
    <property type="match status" value="1"/>
</dbReference>